<feature type="region of interest" description="Disordered" evidence="4">
    <location>
        <begin position="1"/>
        <end position="58"/>
    </location>
</feature>
<dbReference type="InterPro" id="IPR050889">
    <property type="entry name" value="Dendritic_Spine_Reg/Scaffold"/>
</dbReference>
<keyword evidence="1" id="KW-0677">Repeat</keyword>
<feature type="repeat" description="ANK" evidence="3">
    <location>
        <begin position="263"/>
        <end position="295"/>
    </location>
</feature>
<evidence type="ECO:0000256" key="1">
    <source>
        <dbReference type="ARBA" id="ARBA00022737"/>
    </source>
</evidence>
<organism evidence="5 6">
    <name type="scientific">Nocardioides donggukensis</name>
    <dbReference type="NCBI Taxonomy" id="2774019"/>
    <lineage>
        <taxon>Bacteria</taxon>
        <taxon>Bacillati</taxon>
        <taxon>Actinomycetota</taxon>
        <taxon>Actinomycetes</taxon>
        <taxon>Propionibacteriales</taxon>
        <taxon>Nocardioidaceae</taxon>
        <taxon>Nocardioides</taxon>
    </lineage>
</organism>
<dbReference type="PROSITE" id="PS50297">
    <property type="entry name" value="ANK_REP_REGION"/>
    <property type="match status" value="1"/>
</dbReference>
<dbReference type="SUPFAM" id="SSF48403">
    <property type="entry name" value="Ankyrin repeat"/>
    <property type="match status" value="1"/>
</dbReference>
<evidence type="ECO:0000313" key="5">
    <source>
        <dbReference type="EMBL" id="MBD8871057.1"/>
    </source>
</evidence>
<keyword evidence="2 3" id="KW-0040">ANK repeat</keyword>
<evidence type="ECO:0000313" key="6">
    <source>
        <dbReference type="Proteomes" id="UP000616839"/>
    </source>
</evidence>
<evidence type="ECO:0000256" key="4">
    <source>
        <dbReference type="SAM" id="MobiDB-lite"/>
    </source>
</evidence>
<dbReference type="InterPro" id="IPR036770">
    <property type="entry name" value="Ankyrin_rpt-contain_sf"/>
</dbReference>
<dbReference type="Gene3D" id="1.25.40.20">
    <property type="entry name" value="Ankyrin repeat-containing domain"/>
    <property type="match status" value="2"/>
</dbReference>
<dbReference type="InterPro" id="IPR002110">
    <property type="entry name" value="Ankyrin_rpt"/>
</dbReference>
<feature type="repeat" description="ANK" evidence="3">
    <location>
        <begin position="400"/>
        <end position="424"/>
    </location>
</feature>
<dbReference type="PANTHER" id="PTHR24166:SF48">
    <property type="entry name" value="PROTEIN VAPYRIN"/>
    <property type="match status" value="1"/>
</dbReference>
<keyword evidence="6" id="KW-1185">Reference proteome</keyword>
<protein>
    <submittedName>
        <fullName evidence="5">Ankyrin repeat domain-containing protein</fullName>
    </submittedName>
</protein>
<dbReference type="SMART" id="SM00248">
    <property type="entry name" value="ANK"/>
    <property type="match status" value="7"/>
</dbReference>
<reference evidence="5" key="1">
    <citation type="submission" date="2020-09" db="EMBL/GenBank/DDBJ databases">
        <title>Nocardioides sp. strain MJB4 16S ribosomal RNA gene Genome sequencing and assembly.</title>
        <authorList>
            <person name="Kim I."/>
        </authorList>
    </citation>
    <scope>NUCLEOTIDE SEQUENCE</scope>
    <source>
        <strain evidence="5">MJB4</strain>
    </source>
</reference>
<dbReference type="Proteomes" id="UP000616839">
    <property type="component" value="Unassembled WGS sequence"/>
</dbReference>
<dbReference type="PROSITE" id="PS50088">
    <property type="entry name" value="ANK_REPEAT"/>
    <property type="match status" value="3"/>
</dbReference>
<evidence type="ECO:0000256" key="3">
    <source>
        <dbReference type="PROSITE-ProRule" id="PRU00023"/>
    </source>
</evidence>
<sequence>MAAVTACSASPETGRAGTTADPSVTAGTGDTGPPRASADRPTLSAAPDASPPSLTPAEQRELDERLVDAAWDADVDRARRLIARGADVDWRDDTQQSAFLIATSEGPLELLELTLDSGADVGLHDGFDGTGLIRAAERGLGQVVGRLLQTDIEVDHVNNLGWVALHEAIILGDGSRGYVDTVRALVAGGADLEVTPVRDGIAPVEHARSRGQDAVVATLSRALADPAPRDPDRALLAAAAAGDADRAAVALRAGADLEARDSRERTPLLLAVTEERLAVARLLVALGASPDAFDDRHDTPWLVTGVTGSVPMAEVLLAHDPDLGIRNRFGGTSIIPASERGHVDYVRRVARTGIDLDHVNDLGWTALLEAVILGDGSRPYQRIVRILLAAGADPGIADRDGVTALEHAISGGQTRVARLLARAG</sequence>
<accession>A0A927K676</accession>
<name>A0A927K676_9ACTN</name>
<dbReference type="Pfam" id="PF12796">
    <property type="entry name" value="Ank_2"/>
    <property type="match status" value="2"/>
</dbReference>
<gene>
    <name evidence="5" type="ORF">IE331_15635</name>
</gene>
<dbReference type="PANTHER" id="PTHR24166">
    <property type="entry name" value="ROLLING PEBBLES, ISOFORM B"/>
    <property type="match status" value="1"/>
</dbReference>
<dbReference type="EMBL" id="JACYXZ010000005">
    <property type="protein sequence ID" value="MBD8871057.1"/>
    <property type="molecule type" value="Genomic_DNA"/>
</dbReference>
<evidence type="ECO:0000256" key="2">
    <source>
        <dbReference type="ARBA" id="ARBA00023043"/>
    </source>
</evidence>
<feature type="repeat" description="ANK" evidence="3">
    <location>
        <begin position="362"/>
        <end position="399"/>
    </location>
</feature>
<comment type="caution">
    <text evidence="5">The sequence shown here is derived from an EMBL/GenBank/DDBJ whole genome shotgun (WGS) entry which is preliminary data.</text>
</comment>
<dbReference type="AlphaFoldDB" id="A0A927K676"/>
<dbReference type="Pfam" id="PF00023">
    <property type="entry name" value="Ank"/>
    <property type="match status" value="1"/>
</dbReference>
<proteinExistence type="predicted"/>